<dbReference type="EMBL" id="FOLY01000001">
    <property type="protein sequence ID" value="SFC02298.1"/>
    <property type="molecule type" value="Genomic_DNA"/>
</dbReference>
<dbReference type="STRING" id="402385.SAMN05421848_0255"/>
<dbReference type="InterPro" id="IPR036908">
    <property type="entry name" value="RlpA-like_sf"/>
</dbReference>
<dbReference type="GO" id="GO:0008933">
    <property type="term" value="F:peptidoglycan lytic transglycosylase activity"/>
    <property type="evidence" value="ECO:0007669"/>
    <property type="project" value="TreeGrafter"/>
</dbReference>
<dbReference type="GO" id="GO:0004553">
    <property type="term" value="F:hydrolase activity, hydrolyzing O-glycosyl compounds"/>
    <property type="evidence" value="ECO:0007669"/>
    <property type="project" value="InterPro"/>
</dbReference>
<sequence>MAESPEETLILPLDPTRISRSKGLASLTRMAGLSTGLILTGMILTACSTSQTGFQPARTPQYTDTSTPMHPTSWQQLPGWHDDNLLSAWSAFRTSCEKMARKPDWASVCNDARHVDPLDSRAIRRYFEQHFTPFTLSNSDGSTVGTITGYYEPVLRGSRTRHGPYQVPLYRNAGNSSLMAASRSQLIKSGVLRGRELVWVDDPVEAAFLQIQGSGRIRLAEGGEMRVGFAGANDQPFQSFARWLLDHHEITPAQATLPGIKAWANANPGRVQEMLNVNPRFVFFRELDNTHKDSDGPIGAQGVPLTPERSIAIDPDEIPLGAPVFLSTTRPLSNQRMQRLMLAQDTGSAIKGTVRADFFWGHGDEASLNAGRMKQPGQMWVFLPNRR</sequence>
<dbReference type="GO" id="GO:0019867">
    <property type="term" value="C:outer membrane"/>
    <property type="evidence" value="ECO:0007669"/>
    <property type="project" value="InterPro"/>
</dbReference>
<organism evidence="6 7">
    <name type="scientific">Kushneria avicenniae</name>
    <dbReference type="NCBI Taxonomy" id="402385"/>
    <lineage>
        <taxon>Bacteria</taxon>
        <taxon>Pseudomonadati</taxon>
        <taxon>Pseudomonadota</taxon>
        <taxon>Gammaproteobacteria</taxon>
        <taxon>Oceanospirillales</taxon>
        <taxon>Halomonadaceae</taxon>
        <taxon>Kushneria</taxon>
    </lineage>
</organism>
<dbReference type="Gene3D" id="2.40.40.10">
    <property type="entry name" value="RlpA-like domain"/>
    <property type="match status" value="2"/>
</dbReference>
<dbReference type="Pfam" id="PF06725">
    <property type="entry name" value="3D"/>
    <property type="match status" value="1"/>
</dbReference>
<dbReference type="CDD" id="cd14668">
    <property type="entry name" value="mlta_B"/>
    <property type="match status" value="1"/>
</dbReference>
<comment type="function">
    <text evidence="4">Murein-degrading enzyme. May play a role in recycling of muropeptides during cell elongation and/or cell division.</text>
</comment>
<keyword evidence="2 4" id="KW-0456">Lyase</keyword>
<dbReference type="InterPro" id="IPR005300">
    <property type="entry name" value="MltA_B"/>
</dbReference>
<dbReference type="Pfam" id="PF03562">
    <property type="entry name" value="MltA"/>
    <property type="match status" value="1"/>
</dbReference>
<feature type="domain" description="Lytic transglycosylase MltA" evidence="5">
    <location>
        <begin position="154"/>
        <end position="285"/>
    </location>
</feature>
<dbReference type="Proteomes" id="UP000199046">
    <property type="component" value="Unassembled WGS sequence"/>
</dbReference>
<reference evidence="7" key="1">
    <citation type="submission" date="2016-10" db="EMBL/GenBank/DDBJ databases">
        <authorList>
            <person name="Varghese N."/>
            <person name="Submissions S."/>
        </authorList>
    </citation>
    <scope>NUCLEOTIDE SEQUENCE [LARGE SCALE GENOMIC DNA]</scope>
    <source>
        <strain evidence="7">DSM 23439</strain>
    </source>
</reference>
<dbReference type="SMART" id="SM00925">
    <property type="entry name" value="MltA"/>
    <property type="match status" value="1"/>
</dbReference>
<dbReference type="AlphaFoldDB" id="A0A1I1FXG4"/>
<dbReference type="GO" id="GO:0009254">
    <property type="term" value="P:peptidoglycan turnover"/>
    <property type="evidence" value="ECO:0007669"/>
    <property type="project" value="UniProtKB-UniRule"/>
</dbReference>
<name>A0A1I1FXG4_9GAMM</name>
<accession>A0A1I1FXG4</accession>
<dbReference type="PIRSF" id="PIRSF019422">
    <property type="entry name" value="MltA"/>
    <property type="match status" value="1"/>
</dbReference>
<comment type="catalytic activity">
    <reaction evidence="1 4">
        <text>Exolytic cleavage of the (1-&gt;4)-beta-glycosidic linkage between N-acetylmuramic acid (MurNAc) and N-acetylglucosamine (GlcNAc) residues in peptidoglycan, from either the reducing or the non-reducing ends of the peptidoglycan chains, with concomitant formation of a 1,6-anhydrobond in the MurNAc residue.</text>
        <dbReference type="EC" id="4.2.2.n1"/>
    </reaction>
</comment>
<gene>
    <name evidence="6" type="ORF">SAMN05421848_0255</name>
</gene>
<evidence type="ECO:0000256" key="4">
    <source>
        <dbReference type="PIRNR" id="PIRNR019422"/>
    </source>
</evidence>
<keyword evidence="7" id="KW-1185">Reference proteome</keyword>
<dbReference type="CDD" id="cd14485">
    <property type="entry name" value="mltA_like_LT_A"/>
    <property type="match status" value="1"/>
</dbReference>
<dbReference type="GO" id="GO:0009253">
    <property type="term" value="P:peptidoglycan catabolic process"/>
    <property type="evidence" value="ECO:0007669"/>
    <property type="project" value="TreeGrafter"/>
</dbReference>
<keyword evidence="3 4" id="KW-0961">Cell wall biogenesis/degradation</keyword>
<evidence type="ECO:0000259" key="5">
    <source>
        <dbReference type="SMART" id="SM00925"/>
    </source>
</evidence>
<dbReference type="EC" id="4.2.2.n1" evidence="4"/>
<dbReference type="PANTHER" id="PTHR30124:SF0">
    <property type="entry name" value="MEMBRANE-BOUND LYTIC MUREIN TRANSGLYCOSYLASE A"/>
    <property type="match status" value="1"/>
</dbReference>
<dbReference type="GO" id="GO:0071555">
    <property type="term" value="P:cell wall organization"/>
    <property type="evidence" value="ECO:0007669"/>
    <property type="project" value="UniProtKB-KW"/>
</dbReference>
<evidence type="ECO:0000313" key="6">
    <source>
        <dbReference type="EMBL" id="SFC02298.1"/>
    </source>
</evidence>
<dbReference type="InterPro" id="IPR026044">
    <property type="entry name" value="MltA"/>
</dbReference>
<evidence type="ECO:0000256" key="3">
    <source>
        <dbReference type="ARBA" id="ARBA00023316"/>
    </source>
</evidence>
<proteinExistence type="predicted"/>
<protein>
    <recommendedName>
        <fullName evidence="4">Membrane-bound lytic murein transglycosylase A</fullName>
        <ecNumber evidence="4">4.2.2.n1</ecNumber>
    </recommendedName>
    <alternativeName>
        <fullName evidence="4">Murein hydrolase A</fullName>
    </alternativeName>
</protein>
<dbReference type="InterPro" id="IPR010611">
    <property type="entry name" value="3D_dom"/>
</dbReference>
<evidence type="ECO:0000256" key="2">
    <source>
        <dbReference type="ARBA" id="ARBA00023239"/>
    </source>
</evidence>
<evidence type="ECO:0000256" key="1">
    <source>
        <dbReference type="ARBA" id="ARBA00001420"/>
    </source>
</evidence>
<dbReference type="SUPFAM" id="SSF50685">
    <property type="entry name" value="Barwin-like endoglucanases"/>
    <property type="match status" value="1"/>
</dbReference>
<dbReference type="PANTHER" id="PTHR30124">
    <property type="entry name" value="MEMBRANE-BOUND LYTIC MUREIN TRANSGLYCOSYLASE A"/>
    <property type="match status" value="1"/>
</dbReference>
<evidence type="ECO:0000313" key="7">
    <source>
        <dbReference type="Proteomes" id="UP000199046"/>
    </source>
</evidence>